<keyword evidence="4 7" id="KW-0812">Transmembrane</keyword>
<evidence type="ECO:0000256" key="7">
    <source>
        <dbReference type="RuleBase" id="RU363032"/>
    </source>
</evidence>
<dbReference type="GO" id="GO:0005886">
    <property type="term" value="C:plasma membrane"/>
    <property type="evidence" value="ECO:0007669"/>
    <property type="project" value="UniProtKB-SubCell"/>
</dbReference>
<sequence>MSLTVGKKSPGEKIFDAANIIFLTVFSITAVYPFLNVLSISFSTSQAANAYGLKLWPQEISFEGYRAVFANKLIWTGYYNTIFRTVLGTLLNVLFSVMCAYPLSKKYLPHRNLFTAFIVFTMFFGGGLIPNYLLIKELGLLDSRWALILPGLIAAFTMIIVRNYFMSLPEELEESARIDGANEIRILFSIVLPISVPIIATISLWYAVAHWNAWFDSLLYISDPHKAVLGNVLRKIVIEGSSQFQQFDQGFNQNGQPAVTPDIIKSATIMVATIPIILVYPFVQKYFVKGVMVGSLKG</sequence>
<dbReference type="SUPFAM" id="SSF161098">
    <property type="entry name" value="MetI-like"/>
    <property type="match status" value="1"/>
</dbReference>
<gene>
    <name evidence="9" type="primary">ytcP_7</name>
    <name evidence="9" type="ORF">J34TS1_63030</name>
</gene>
<dbReference type="InterPro" id="IPR000515">
    <property type="entry name" value="MetI-like"/>
</dbReference>
<evidence type="ECO:0000259" key="8">
    <source>
        <dbReference type="PROSITE" id="PS50928"/>
    </source>
</evidence>
<evidence type="ECO:0000256" key="1">
    <source>
        <dbReference type="ARBA" id="ARBA00004651"/>
    </source>
</evidence>
<dbReference type="Proteomes" id="UP000682811">
    <property type="component" value="Unassembled WGS sequence"/>
</dbReference>
<feature type="transmembrane region" description="Helical" evidence="7">
    <location>
        <begin position="113"/>
        <end position="133"/>
    </location>
</feature>
<dbReference type="RefSeq" id="WP_212981513.1">
    <property type="nucleotide sequence ID" value="NZ_AP025343.1"/>
</dbReference>
<comment type="similarity">
    <text evidence="7">Belongs to the binding-protein-dependent transport system permease family.</text>
</comment>
<feature type="transmembrane region" description="Helical" evidence="7">
    <location>
        <begin position="82"/>
        <end position="101"/>
    </location>
</feature>
<name>A0A920CWM9_9BACL</name>
<evidence type="ECO:0000256" key="3">
    <source>
        <dbReference type="ARBA" id="ARBA00022475"/>
    </source>
</evidence>
<evidence type="ECO:0000313" key="9">
    <source>
        <dbReference type="EMBL" id="GIO51538.1"/>
    </source>
</evidence>
<feature type="transmembrane region" description="Helical" evidence="7">
    <location>
        <begin position="186"/>
        <end position="208"/>
    </location>
</feature>
<accession>A0A920CWM9</accession>
<evidence type="ECO:0000256" key="5">
    <source>
        <dbReference type="ARBA" id="ARBA00022989"/>
    </source>
</evidence>
<dbReference type="PANTHER" id="PTHR43744">
    <property type="entry name" value="ABC TRANSPORTER PERMEASE PROTEIN MG189-RELATED-RELATED"/>
    <property type="match status" value="1"/>
</dbReference>
<protein>
    <submittedName>
        <fullName evidence="9">ABC transporter permease protein YtcP</fullName>
    </submittedName>
</protein>
<keyword evidence="3" id="KW-1003">Cell membrane</keyword>
<reference evidence="9 10" key="1">
    <citation type="submission" date="2021-03" db="EMBL/GenBank/DDBJ databases">
        <title>Antimicrobial resistance genes in bacteria isolated from Japanese honey, and their potential for conferring macrolide and lincosamide resistance in the American foulbrood pathogen Paenibacillus larvae.</title>
        <authorList>
            <person name="Okamoto M."/>
            <person name="Kumagai M."/>
            <person name="Kanamori H."/>
            <person name="Takamatsu D."/>
        </authorList>
    </citation>
    <scope>NUCLEOTIDE SEQUENCE [LARGE SCALE GENOMIC DNA]</scope>
    <source>
        <strain evidence="9 10">J34TS1</strain>
    </source>
</reference>
<dbReference type="PANTHER" id="PTHR43744:SF9">
    <property type="entry name" value="POLYGALACTURONAN_RHAMNOGALACTURONAN TRANSPORT SYSTEM PERMEASE PROTEIN YTCP"/>
    <property type="match status" value="1"/>
</dbReference>
<keyword evidence="5 7" id="KW-1133">Transmembrane helix</keyword>
<dbReference type="Gene3D" id="1.10.3720.10">
    <property type="entry name" value="MetI-like"/>
    <property type="match status" value="1"/>
</dbReference>
<comment type="caution">
    <text evidence="9">The sequence shown here is derived from an EMBL/GenBank/DDBJ whole genome shotgun (WGS) entry which is preliminary data.</text>
</comment>
<dbReference type="Pfam" id="PF00528">
    <property type="entry name" value="BPD_transp_1"/>
    <property type="match status" value="1"/>
</dbReference>
<feature type="transmembrane region" description="Helical" evidence="7">
    <location>
        <begin position="263"/>
        <end position="283"/>
    </location>
</feature>
<dbReference type="EMBL" id="BORT01000056">
    <property type="protein sequence ID" value="GIO51538.1"/>
    <property type="molecule type" value="Genomic_DNA"/>
</dbReference>
<keyword evidence="10" id="KW-1185">Reference proteome</keyword>
<dbReference type="InterPro" id="IPR035906">
    <property type="entry name" value="MetI-like_sf"/>
</dbReference>
<evidence type="ECO:0000256" key="6">
    <source>
        <dbReference type="ARBA" id="ARBA00023136"/>
    </source>
</evidence>
<evidence type="ECO:0000256" key="2">
    <source>
        <dbReference type="ARBA" id="ARBA00022448"/>
    </source>
</evidence>
<keyword evidence="6 7" id="KW-0472">Membrane</keyword>
<dbReference type="PROSITE" id="PS50928">
    <property type="entry name" value="ABC_TM1"/>
    <property type="match status" value="1"/>
</dbReference>
<feature type="domain" description="ABC transmembrane type-1" evidence="8">
    <location>
        <begin position="78"/>
        <end position="282"/>
    </location>
</feature>
<feature type="transmembrane region" description="Helical" evidence="7">
    <location>
        <begin position="17"/>
        <end position="35"/>
    </location>
</feature>
<evidence type="ECO:0000313" key="10">
    <source>
        <dbReference type="Proteomes" id="UP000682811"/>
    </source>
</evidence>
<evidence type="ECO:0000256" key="4">
    <source>
        <dbReference type="ARBA" id="ARBA00022692"/>
    </source>
</evidence>
<organism evidence="9 10">
    <name type="scientific">Paenibacillus azoreducens</name>
    <dbReference type="NCBI Taxonomy" id="116718"/>
    <lineage>
        <taxon>Bacteria</taxon>
        <taxon>Bacillati</taxon>
        <taxon>Bacillota</taxon>
        <taxon>Bacilli</taxon>
        <taxon>Bacillales</taxon>
        <taxon>Paenibacillaceae</taxon>
        <taxon>Paenibacillus</taxon>
    </lineage>
</organism>
<dbReference type="CDD" id="cd06261">
    <property type="entry name" value="TM_PBP2"/>
    <property type="match status" value="1"/>
</dbReference>
<proteinExistence type="inferred from homology"/>
<dbReference type="AlphaFoldDB" id="A0A920CWM9"/>
<comment type="subcellular location">
    <subcellularLocation>
        <location evidence="1 7">Cell membrane</location>
        <topology evidence="1 7">Multi-pass membrane protein</topology>
    </subcellularLocation>
</comment>
<keyword evidence="2 7" id="KW-0813">Transport</keyword>
<dbReference type="GO" id="GO:0055085">
    <property type="term" value="P:transmembrane transport"/>
    <property type="evidence" value="ECO:0007669"/>
    <property type="project" value="InterPro"/>
</dbReference>
<feature type="transmembrane region" description="Helical" evidence="7">
    <location>
        <begin position="145"/>
        <end position="165"/>
    </location>
</feature>